<keyword evidence="7" id="KW-1064">Adaptive immunity</keyword>
<dbReference type="PANTHER" id="PTHR19944:SF86">
    <property type="entry name" value="HLA CLASS II HISTOCOMPATIBILITY ANTIGEN, DR ALPHA CHAIN"/>
    <property type="match status" value="1"/>
</dbReference>
<dbReference type="GO" id="GO:0042613">
    <property type="term" value="C:MHC class II protein complex"/>
    <property type="evidence" value="ECO:0007669"/>
    <property type="project" value="UniProtKB-KW"/>
</dbReference>
<evidence type="ECO:0000256" key="14">
    <source>
        <dbReference type="SAM" id="SignalP"/>
    </source>
</evidence>
<dbReference type="InterPro" id="IPR001003">
    <property type="entry name" value="MHC_II_a_N"/>
</dbReference>
<comment type="caution">
    <text evidence="16">The sequence shown here is derived from an EMBL/GenBank/DDBJ whole genome shotgun (WGS) entry which is preliminary data.</text>
</comment>
<dbReference type="InterPro" id="IPR050160">
    <property type="entry name" value="MHC/Immunoglobulin"/>
</dbReference>
<evidence type="ECO:0000256" key="6">
    <source>
        <dbReference type="ARBA" id="ARBA00022989"/>
    </source>
</evidence>
<dbReference type="Gene3D" id="2.60.40.10">
    <property type="entry name" value="Immunoglobulins"/>
    <property type="match status" value="1"/>
</dbReference>
<dbReference type="AlphaFoldDB" id="A0ABD1JZ16"/>
<comment type="similarity">
    <text evidence="2">Belongs to the MHC class II family.</text>
</comment>
<dbReference type="SMART" id="SM00920">
    <property type="entry name" value="MHC_II_alpha"/>
    <property type="match status" value="1"/>
</dbReference>
<dbReference type="PROSITE" id="PS00290">
    <property type="entry name" value="IG_MHC"/>
    <property type="match status" value="1"/>
</dbReference>
<keyword evidence="8 13" id="KW-0472">Membrane</keyword>
<evidence type="ECO:0000313" key="16">
    <source>
        <dbReference type="EMBL" id="KAL2092128.1"/>
    </source>
</evidence>
<dbReference type="GO" id="GO:0002504">
    <property type="term" value="P:antigen processing and presentation of peptide or polysaccharide antigen via MHC class II"/>
    <property type="evidence" value="ECO:0007669"/>
    <property type="project" value="UniProtKB-KW"/>
</dbReference>
<organism evidence="16 17">
    <name type="scientific">Coilia grayii</name>
    <name type="common">Gray's grenadier anchovy</name>
    <dbReference type="NCBI Taxonomy" id="363190"/>
    <lineage>
        <taxon>Eukaryota</taxon>
        <taxon>Metazoa</taxon>
        <taxon>Chordata</taxon>
        <taxon>Craniata</taxon>
        <taxon>Vertebrata</taxon>
        <taxon>Euteleostomi</taxon>
        <taxon>Actinopterygii</taxon>
        <taxon>Neopterygii</taxon>
        <taxon>Teleostei</taxon>
        <taxon>Clupei</taxon>
        <taxon>Clupeiformes</taxon>
        <taxon>Clupeoidei</taxon>
        <taxon>Engraulidae</taxon>
        <taxon>Coilinae</taxon>
        <taxon>Coilia</taxon>
    </lineage>
</organism>
<evidence type="ECO:0000256" key="1">
    <source>
        <dbReference type="ARBA" id="ARBA00004479"/>
    </source>
</evidence>
<keyword evidence="12" id="KW-0393">Immunoglobulin domain</keyword>
<evidence type="ECO:0000313" key="17">
    <source>
        <dbReference type="Proteomes" id="UP001591681"/>
    </source>
</evidence>
<evidence type="ECO:0000259" key="15">
    <source>
        <dbReference type="PROSITE" id="PS50835"/>
    </source>
</evidence>
<gene>
    <name evidence="16" type="ORF">ACEWY4_011926</name>
</gene>
<keyword evidence="10" id="KW-0325">Glycoprotein</keyword>
<feature type="chain" id="PRO_5044837233" description="Ig-like domain-containing protein" evidence="14">
    <location>
        <begin position="19"/>
        <end position="237"/>
    </location>
</feature>
<evidence type="ECO:0000256" key="13">
    <source>
        <dbReference type="SAM" id="Phobius"/>
    </source>
</evidence>
<keyword evidence="4 14" id="KW-0732">Signal</keyword>
<comment type="subcellular location">
    <subcellularLocation>
        <location evidence="1">Membrane</location>
        <topology evidence="1">Single-pass type I membrane protein</topology>
    </subcellularLocation>
</comment>
<dbReference type="InterPro" id="IPR003597">
    <property type="entry name" value="Ig_C1-set"/>
</dbReference>
<evidence type="ECO:0000256" key="7">
    <source>
        <dbReference type="ARBA" id="ARBA00023130"/>
    </source>
</evidence>
<keyword evidence="6 13" id="KW-1133">Transmembrane helix</keyword>
<dbReference type="GO" id="GO:0002250">
    <property type="term" value="P:adaptive immune response"/>
    <property type="evidence" value="ECO:0007669"/>
    <property type="project" value="UniProtKB-KW"/>
</dbReference>
<dbReference type="PROSITE" id="PS50835">
    <property type="entry name" value="IG_LIKE"/>
    <property type="match status" value="1"/>
</dbReference>
<dbReference type="PANTHER" id="PTHR19944">
    <property type="entry name" value="MHC CLASS II-RELATED"/>
    <property type="match status" value="1"/>
</dbReference>
<keyword evidence="9" id="KW-1015">Disulfide bond</keyword>
<evidence type="ECO:0000256" key="2">
    <source>
        <dbReference type="ARBA" id="ARBA00007394"/>
    </source>
</evidence>
<evidence type="ECO:0000256" key="10">
    <source>
        <dbReference type="ARBA" id="ARBA00023180"/>
    </source>
</evidence>
<evidence type="ECO:0000256" key="12">
    <source>
        <dbReference type="ARBA" id="ARBA00023319"/>
    </source>
</evidence>
<proteinExistence type="inferred from homology"/>
<evidence type="ECO:0000256" key="4">
    <source>
        <dbReference type="ARBA" id="ARBA00022729"/>
    </source>
</evidence>
<keyword evidence="5" id="KW-0391">Immunity</keyword>
<name>A0ABD1JZ16_9TELE</name>
<dbReference type="InterPro" id="IPR014745">
    <property type="entry name" value="MHC_II_a/b_N"/>
</dbReference>
<feature type="signal peptide" evidence="14">
    <location>
        <begin position="1"/>
        <end position="18"/>
    </location>
</feature>
<dbReference type="SUPFAM" id="SSF48726">
    <property type="entry name" value="Immunoglobulin"/>
    <property type="match status" value="1"/>
</dbReference>
<feature type="domain" description="Ig-like" evidence="15">
    <location>
        <begin position="98"/>
        <end position="194"/>
    </location>
</feature>
<protein>
    <recommendedName>
        <fullName evidence="15">Ig-like domain-containing protein</fullName>
    </recommendedName>
</protein>
<keyword evidence="17" id="KW-1185">Reference proteome</keyword>
<accession>A0ABD1JZ16</accession>
<sequence length="237" mass="26022">MVVTGIFLILIGIVCTEAKIVHVDTALNGCSDSDGEYMYGLDGEEMGHADFKAEKFVMTLPEFAVPFQYEGAIYQLAVGQQRACKSNLKAAIKAHKNPAVAEAAPMSSIYPRDDVEVGTENTLICYVAEFFPPRFTLRWTKNNKNVTLGVSNSQLRINVDDFTYNMFSTLKFTPEEGDIYTCTVEHSALDWPLTREFEVEVSEPSLGPSVFCGVGLTLGLLGVATGTFFLVKGNQCN</sequence>
<keyword evidence="11" id="KW-0491">MHC II</keyword>
<evidence type="ECO:0000256" key="5">
    <source>
        <dbReference type="ARBA" id="ARBA00022859"/>
    </source>
</evidence>
<dbReference type="Pfam" id="PF07654">
    <property type="entry name" value="C1-set"/>
    <property type="match status" value="1"/>
</dbReference>
<evidence type="ECO:0000256" key="11">
    <source>
        <dbReference type="ARBA" id="ARBA00023182"/>
    </source>
</evidence>
<evidence type="ECO:0000256" key="9">
    <source>
        <dbReference type="ARBA" id="ARBA00023157"/>
    </source>
</evidence>
<keyword evidence="3 13" id="KW-0812">Transmembrane</keyword>
<evidence type="ECO:0000256" key="3">
    <source>
        <dbReference type="ARBA" id="ARBA00022692"/>
    </source>
</evidence>
<dbReference type="Proteomes" id="UP001591681">
    <property type="component" value="Unassembled WGS sequence"/>
</dbReference>
<dbReference type="InterPro" id="IPR011162">
    <property type="entry name" value="MHC_I/II-like_Ag-recog"/>
</dbReference>
<reference evidence="16 17" key="1">
    <citation type="submission" date="2024-09" db="EMBL/GenBank/DDBJ databases">
        <title>A chromosome-level genome assembly of Gray's grenadier anchovy, Coilia grayii.</title>
        <authorList>
            <person name="Fu Z."/>
        </authorList>
    </citation>
    <scope>NUCLEOTIDE SEQUENCE [LARGE SCALE GENOMIC DNA]</scope>
    <source>
        <strain evidence="16">G4</strain>
        <tissue evidence="16">Muscle</tissue>
    </source>
</reference>
<dbReference type="Gene3D" id="3.10.320.10">
    <property type="entry name" value="Class II Histocompatibility Antigen, M Beta Chain, Chain B, domain 1"/>
    <property type="match status" value="1"/>
</dbReference>
<dbReference type="InterPro" id="IPR007110">
    <property type="entry name" value="Ig-like_dom"/>
</dbReference>
<dbReference type="InterPro" id="IPR013783">
    <property type="entry name" value="Ig-like_fold"/>
</dbReference>
<dbReference type="SUPFAM" id="SSF54452">
    <property type="entry name" value="MHC antigen-recognition domain"/>
    <property type="match status" value="1"/>
</dbReference>
<evidence type="ECO:0000256" key="8">
    <source>
        <dbReference type="ARBA" id="ARBA00023136"/>
    </source>
</evidence>
<dbReference type="EMBL" id="JBHFQA010000010">
    <property type="protein sequence ID" value="KAL2092128.1"/>
    <property type="molecule type" value="Genomic_DNA"/>
</dbReference>
<dbReference type="InterPro" id="IPR036179">
    <property type="entry name" value="Ig-like_dom_sf"/>
</dbReference>
<dbReference type="SMART" id="SM00407">
    <property type="entry name" value="IGc1"/>
    <property type="match status" value="1"/>
</dbReference>
<feature type="transmembrane region" description="Helical" evidence="13">
    <location>
        <begin position="206"/>
        <end position="231"/>
    </location>
</feature>
<dbReference type="InterPro" id="IPR003006">
    <property type="entry name" value="Ig/MHC_CS"/>
</dbReference>
<dbReference type="Pfam" id="PF00993">
    <property type="entry name" value="MHC_II_alpha"/>
    <property type="match status" value="1"/>
</dbReference>